<keyword evidence="6 8" id="KW-1133">Transmembrane helix</keyword>
<dbReference type="EMBL" id="JANFYS010000005">
    <property type="protein sequence ID" value="MCQ4769582.1"/>
    <property type="molecule type" value="Genomic_DNA"/>
</dbReference>
<reference evidence="9" key="1">
    <citation type="submission" date="2022-06" db="EMBL/GenBank/DDBJ databases">
        <title>Isolation of gut microbiota from human fecal samples.</title>
        <authorList>
            <person name="Pamer E.G."/>
            <person name="Barat B."/>
            <person name="Waligurski E."/>
            <person name="Medina S."/>
            <person name="Paddock L."/>
            <person name="Mostad J."/>
        </authorList>
    </citation>
    <scope>NUCLEOTIDE SEQUENCE</scope>
    <source>
        <strain evidence="9">DFI.9.91</strain>
    </source>
</reference>
<keyword evidence="5 8" id="KW-0812">Transmembrane</keyword>
<dbReference type="PANTHER" id="PTHR36838">
    <property type="entry name" value="AUXIN EFFLUX CARRIER FAMILY PROTEIN"/>
    <property type="match status" value="1"/>
</dbReference>
<feature type="transmembrane region" description="Helical" evidence="8">
    <location>
        <begin position="68"/>
        <end position="90"/>
    </location>
</feature>
<evidence type="ECO:0000256" key="6">
    <source>
        <dbReference type="ARBA" id="ARBA00022989"/>
    </source>
</evidence>
<feature type="transmembrane region" description="Helical" evidence="8">
    <location>
        <begin position="288"/>
        <end position="307"/>
    </location>
</feature>
<feature type="transmembrane region" description="Helical" evidence="8">
    <location>
        <begin position="197"/>
        <end position="216"/>
    </location>
</feature>
<dbReference type="RefSeq" id="WP_256303317.1">
    <property type="nucleotide sequence ID" value="NZ_JANFYS010000005.1"/>
</dbReference>
<comment type="similarity">
    <text evidence="2">Belongs to the auxin efflux carrier (TC 2.A.69) family.</text>
</comment>
<sequence length="314" mass="33783">MENLMFSLNATMPVFLLMVAGYFLHKICLIDDHFADRMNNFVFKAALPVQLFQNLSTSDVQTVWNGSMILFCFVVSLLSILIMAAISLLLQKRSLRAEFIQAGYRGSQALLGAALLQNIYGDTGPLALVLIGAVPLYNVAAVVVLTLLSPEGGRLDRKTIGKTLRGIVTNPIILGIFAGLFWSVLGIPQPVILQRTVSSFAATATPLGLVALGACIDLKKAASCLRPTLVCSAFKLILFAAVFLPIAVLMGCRGELLVGMLIMLASPTTVSCFSMARSMGHEGTLTSSTVMLTTILSAFTFTGWLYLLRQLALI</sequence>
<protein>
    <submittedName>
        <fullName evidence="9">AEC family transporter</fullName>
    </submittedName>
</protein>
<evidence type="ECO:0000256" key="2">
    <source>
        <dbReference type="ARBA" id="ARBA00010145"/>
    </source>
</evidence>
<evidence type="ECO:0000256" key="5">
    <source>
        <dbReference type="ARBA" id="ARBA00022692"/>
    </source>
</evidence>
<feature type="transmembrane region" description="Helical" evidence="8">
    <location>
        <begin position="168"/>
        <end position="185"/>
    </location>
</feature>
<evidence type="ECO:0000256" key="8">
    <source>
        <dbReference type="SAM" id="Phobius"/>
    </source>
</evidence>
<name>A0AAW5JL90_9FIRM</name>
<dbReference type="Gene3D" id="1.20.1530.20">
    <property type="match status" value="1"/>
</dbReference>
<comment type="caution">
    <text evidence="9">The sequence shown here is derived from an EMBL/GenBank/DDBJ whole genome shotgun (WGS) entry which is preliminary data.</text>
</comment>
<dbReference type="GO" id="GO:0005886">
    <property type="term" value="C:plasma membrane"/>
    <property type="evidence" value="ECO:0007669"/>
    <property type="project" value="UniProtKB-SubCell"/>
</dbReference>
<feature type="transmembrane region" description="Helical" evidence="8">
    <location>
        <begin position="228"/>
        <end position="250"/>
    </location>
</feature>
<dbReference type="Proteomes" id="UP001204562">
    <property type="component" value="Unassembled WGS sequence"/>
</dbReference>
<comment type="subcellular location">
    <subcellularLocation>
        <location evidence="1">Cell membrane</location>
        <topology evidence="1">Multi-pass membrane protein</topology>
    </subcellularLocation>
</comment>
<keyword evidence="4" id="KW-1003">Cell membrane</keyword>
<keyword evidence="3" id="KW-0813">Transport</keyword>
<keyword evidence="7 8" id="KW-0472">Membrane</keyword>
<evidence type="ECO:0000256" key="3">
    <source>
        <dbReference type="ARBA" id="ARBA00022448"/>
    </source>
</evidence>
<dbReference type="AlphaFoldDB" id="A0AAW5JL90"/>
<evidence type="ECO:0000256" key="4">
    <source>
        <dbReference type="ARBA" id="ARBA00022475"/>
    </source>
</evidence>
<dbReference type="PANTHER" id="PTHR36838:SF4">
    <property type="entry name" value="AUXIN EFFLUX CARRIER FAMILY PROTEIN"/>
    <property type="match status" value="1"/>
</dbReference>
<proteinExistence type="inferred from homology"/>
<dbReference type="GO" id="GO:0055085">
    <property type="term" value="P:transmembrane transport"/>
    <property type="evidence" value="ECO:0007669"/>
    <property type="project" value="InterPro"/>
</dbReference>
<evidence type="ECO:0000313" key="10">
    <source>
        <dbReference type="Proteomes" id="UP001204562"/>
    </source>
</evidence>
<evidence type="ECO:0000256" key="1">
    <source>
        <dbReference type="ARBA" id="ARBA00004651"/>
    </source>
</evidence>
<dbReference type="InterPro" id="IPR004776">
    <property type="entry name" value="Mem_transp_PIN-like"/>
</dbReference>
<accession>A0AAW5JL90</accession>
<feature type="transmembrane region" description="Helical" evidence="8">
    <location>
        <begin position="126"/>
        <end position="148"/>
    </location>
</feature>
<evidence type="ECO:0000256" key="7">
    <source>
        <dbReference type="ARBA" id="ARBA00023136"/>
    </source>
</evidence>
<feature type="transmembrane region" description="Helical" evidence="8">
    <location>
        <begin position="6"/>
        <end position="25"/>
    </location>
</feature>
<gene>
    <name evidence="9" type="ORF">NE579_03745</name>
</gene>
<dbReference type="Pfam" id="PF03547">
    <property type="entry name" value="Mem_trans"/>
    <property type="match status" value="1"/>
</dbReference>
<organism evidence="9 10">
    <name type="scientific">Intestinimonas massiliensis</name>
    <name type="common">ex Afouda et al. 2020</name>
    <dbReference type="NCBI Taxonomy" id="1673721"/>
    <lineage>
        <taxon>Bacteria</taxon>
        <taxon>Bacillati</taxon>
        <taxon>Bacillota</taxon>
        <taxon>Clostridia</taxon>
        <taxon>Eubacteriales</taxon>
        <taxon>Intestinimonas</taxon>
    </lineage>
</organism>
<dbReference type="InterPro" id="IPR038770">
    <property type="entry name" value="Na+/solute_symporter_sf"/>
</dbReference>
<evidence type="ECO:0000313" key="9">
    <source>
        <dbReference type="EMBL" id="MCQ4769582.1"/>
    </source>
</evidence>
<feature type="transmembrane region" description="Helical" evidence="8">
    <location>
        <begin position="256"/>
        <end position="276"/>
    </location>
</feature>